<evidence type="ECO:0000259" key="1">
    <source>
        <dbReference type="Pfam" id="PF20415"/>
    </source>
</evidence>
<evidence type="ECO:0000313" key="3">
    <source>
        <dbReference type="Proteomes" id="UP000053424"/>
    </source>
</evidence>
<dbReference type="InterPro" id="IPR046522">
    <property type="entry name" value="DUF6699"/>
</dbReference>
<feature type="domain" description="DUF6699" evidence="1">
    <location>
        <begin position="64"/>
        <end position="188"/>
    </location>
</feature>
<reference evidence="3" key="2">
    <citation type="submission" date="2015-01" db="EMBL/GenBank/DDBJ databases">
        <title>Evolutionary Origins and Diversification of the Mycorrhizal Mutualists.</title>
        <authorList>
            <consortium name="DOE Joint Genome Institute"/>
            <consortium name="Mycorrhizal Genomics Consortium"/>
            <person name="Kohler A."/>
            <person name="Kuo A."/>
            <person name="Nagy L.G."/>
            <person name="Floudas D."/>
            <person name="Copeland A."/>
            <person name="Barry K.W."/>
            <person name="Cichocki N."/>
            <person name="Veneault-Fourrey C."/>
            <person name="LaButti K."/>
            <person name="Lindquist E.A."/>
            <person name="Lipzen A."/>
            <person name="Lundell T."/>
            <person name="Morin E."/>
            <person name="Murat C."/>
            <person name="Riley R."/>
            <person name="Ohm R."/>
            <person name="Sun H."/>
            <person name="Tunlid A."/>
            <person name="Henrissat B."/>
            <person name="Grigoriev I.V."/>
            <person name="Hibbett D.S."/>
            <person name="Martin F."/>
        </authorList>
    </citation>
    <scope>NUCLEOTIDE SEQUENCE [LARGE SCALE GENOMIC DNA]</scope>
    <source>
        <strain evidence="3">h7</strain>
    </source>
</reference>
<proteinExistence type="predicted"/>
<dbReference type="Proteomes" id="UP000053424">
    <property type="component" value="Unassembled WGS sequence"/>
</dbReference>
<protein>
    <recommendedName>
        <fullName evidence="1">DUF6699 domain-containing protein</fullName>
    </recommendedName>
</protein>
<keyword evidence="3" id="KW-1185">Reference proteome</keyword>
<dbReference type="OrthoDB" id="21474at2759"/>
<reference evidence="2 3" key="1">
    <citation type="submission" date="2014-04" db="EMBL/GenBank/DDBJ databases">
        <authorList>
            <consortium name="DOE Joint Genome Institute"/>
            <person name="Kuo A."/>
            <person name="Gay G."/>
            <person name="Dore J."/>
            <person name="Kohler A."/>
            <person name="Nagy L.G."/>
            <person name="Floudas D."/>
            <person name="Copeland A."/>
            <person name="Barry K.W."/>
            <person name="Cichocki N."/>
            <person name="Veneault-Fourrey C."/>
            <person name="LaButti K."/>
            <person name="Lindquist E.A."/>
            <person name="Lipzen A."/>
            <person name="Lundell T."/>
            <person name="Morin E."/>
            <person name="Murat C."/>
            <person name="Sun H."/>
            <person name="Tunlid A."/>
            <person name="Henrissat B."/>
            <person name="Grigoriev I.V."/>
            <person name="Hibbett D.S."/>
            <person name="Martin F."/>
            <person name="Nordberg H.P."/>
            <person name="Cantor M.N."/>
            <person name="Hua S.X."/>
        </authorList>
    </citation>
    <scope>NUCLEOTIDE SEQUENCE [LARGE SCALE GENOMIC DNA]</scope>
    <source>
        <strain evidence="3">h7</strain>
    </source>
</reference>
<dbReference type="EMBL" id="KN831772">
    <property type="protein sequence ID" value="KIM45551.1"/>
    <property type="molecule type" value="Genomic_DNA"/>
</dbReference>
<dbReference type="HOGENOM" id="CLU_072871_1_0_1"/>
<name>A0A0C3CP16_HEBCY</name>
<dbReference type="STRING" id="686832.A0A0C3CP16"/>
<accession>A0A0C3CP16</accession>
<sequence>MSSWPGPSGWHGPPRYSQPAVYSPPGWLSPSDPYHAVGSQLTSHPTSAKYPKLNPILAEDTTLLHFDLKKQPISAILPPTFFTYRAQFALGTPTTHMRLVSKVFPWQIDIVSPTNVTCEDVWNSLWGAMQQPIEDSEWGFLIMDKNSRETVDAAMKKRLEADPMADKRPKRIDYLGNMTLFRGLERDDEYAKLRQLPYSRNCEETWVVRLFS</sequence>
<organism evidence="2 3">
    <name type="scientific">Hebeloma cylindrosporum</name>
    <dbReference type="NCBI Taxonomy" id="76867"/>
    <lineage>
        <taxon>Eukaryota</taxon>
        <taxon>Fungi</taxon>
        <taxon>Dikarya</taxon>
        <taxon>Basidiomycota</taxon>
        <taxon>Agaricomycotina</taxon>
        <taxon>Agaricomycetes</taxon>
        <taxon>Agaricomycetidae</taxon>
        <taxon>Agaricales</taxon>
        <taxon>Agaricineae</taxon>
        <taxon>Hymenogastraceae</taxon>
        <taxon>Hebeloma</taxon>
    </lineage>
</organism>
<gene>
    <name evidence="2" type="ORF">M413DRAFT_343423</name>
</gene>
<dbReference type="Pfam" id="PF20415">
    <property type="entry name" value="DUF6699"/>
    <property type="match status" value="1"/>
</dbReference>
<evidence type="ECO:0000313" key="2">
    <source>
        <dbReference type="EMBL" id="KIM45551.1"/>
    </source>
</evidence>
<dbReference type="AlphaFoldDB" id="A0A0C3CP16"/>